<dbReference type="OrthoDB" id="1223654at2"/>
<dbReference type="STRING" id="1763537.ULVI_12095"/>
<keyword evidence="2" id="KW-1185">Reference proteome</keyword>
<proteinExistence type="predicted"/>
<name>A0A167H4M3_9FLAO</name>
<accession>A0A167H4M3</accession>
<organism evidence="1 2">
    <name type="scientific">Cochleicola gelatinilyticus</name>
    <dbReference type="NCBI Taxonomy" id="1763537"/>
    <lineage>
        <taxon>Bacteria</taxon>
        <taxon>Pseudomonadati</taxon>
        <taxon>Bacteroidota</taxon>
        <taxon>Flavobacteriia</taxon>
        <taxon>Flavobacteriales</taxon>
        <taxon>Flavobacteriaceae</taxon>
        <taxon>Cochleicola</taxon>
    </lineage>
</organism>
<evidence type="ECO:0000313" key="1">
    <source>
        <dbReference type="EMBL" id="OAB78211.1"/>
    </source>
</evidence>
<comment type="caution">
    <text evidence="1">The sequence shown here is derived from an EMBL/GenBank/DDBJ whole genome shotgun (WGS) entry which is preliminary data.</text>
</comment>
<evidence type="ECO:0000313" key="2">
    <source>
        <dbReference type="Proteomes" id="UP000077013"/>
    </source>
</evidence>
<dbReference type="Pfam" id="PF13715">
    <property type="entry name" value="CarbopepD_reg_2"/>
    <property type="match status" value="1"/>
</dbReference>
<reference evidence="1 2" key="1">
    <citation type="submission" date="2016-02" db="EMBL/GenBank/DDBJ databases">
        <title>Ulvibacter sp. LPB0005, isolated from Thais luteostoma.</title>
        <authorList>
            <person name="Shin S.-K."/>
            <person name="Yi H."/>
        </authorList>
    </citation>
    <scope>NUCLEOTIDE SEQUENCE [LARGE SCALE GENOMIC DNA]</scope>
    <source>
        <strain evidence="1 2">LPB0005</strain>
    </source>
</reference>
<sequence length="350" mass="40851">MFPIRSKRLNKFPPFIICIWFFLLMFNNYSYGQNEIRGKVFSLQDSIPLFGASVYFDGTNIGVSTDDDGSFKIPFTQNNSSLIVSAIGYESVVIDTQNEISVRTIHVLYLQEKTESLDAVHLETDPWSRTKKLGIFRREFIGKNKASLACKIINEDALRLRYIPSSKVLVANSTEPLIIKNKHLGYKINYTLTDFEVKFENSTMGLTLPYYTYYQGYSYFEELRNRVSKRTKKNRENSFLGSTLHFMRSLYKKTLDEDGYKVFYDSFQVPTYRYFKTTHQESLMEIEVLTDEIDILYNDFEQSGLLFEKKFYIDAYGNHTPANALNISGEMSKKRISNLMPVNYKIYENE</sequence>
<dbReference type="Gene3D" id="2.60.40.1120">
    <property type="entry name" value="Carboxypeptidase-like, regulatory domain"/>
    <property type="match status" value="1"/>
</dbReference>
<evidence type="ECO:0008006" key="3">
    <source>
        <dbReference type="Google" id="ProtNLM"/>
    </source>
</evidence>
<gene>
    <name evidence="1" type="ORF">ULVI_12095</name>
</gene>
<dbReference type="InterPro" id="IPR008969">
    <property type="entry name" value="CarboxyPept-like_regulatory"/>
</dbReference>
<dbReference type="AlphaFoldDB" id="A0A167H4M3"/>
<dbReference type="EMBL" id="LRXL01000045">
    <property type="protein sequence ID" value="OAB78211.1"/>
    <property type="molecule type" value="Genomic_DNA"/>
</dbReference>
<protein>
    <recommendedName>
        <fullName evidence="3">Carboxypeptidase-like regulatory domain-containing protein</fullName>
    </recommendedName>
</protein>
<dbReference type="Proteomes" id="UP000077013">
    <property type="component" value="Unassembled WGS sequence"/>
</dbReference>
<dbReference type="SUPFAM" id="SSF49464">
    <property type="entry name" value="Carboxypeptidase regulatory domain-like"/>
    <property type="match status" value="1"/>
</dbReference>